<gene>
    <name evidence="2" type="ORF">C1645_741795</name>
</gene>
<proteinExistence type="inferred from homology"/>
<dbReference type="GO" id="GO:0005634">
    <property type="term" value="C:nucleus"/>
    <property type="evidence" value="ECO:0007669"/>
    <property type="project" value="TreeGrafter"/>
</dbReference>
<comment type="similarity">
    <text evidence="1">Belongs to the EXO5 family.</text>
</comment>
<protein>
    <submittedName>
        <fullName evidence="2">Exonuclease V</fullName>
    </submittedName>
</protein>
<dbReference type="OrthoDB" id="354769at2759"/>
<dbReference type="Gene3D" id="3.90.320.10">
    <property type="match status" value="1"/>
</dbReference>
<dbReference type="Pfam" id="PF09810">
    <property type="entry name" value="Exo5"/>
    <property type="match status" value="2"/>
</dbReference>
<accession>A0A397SQP0</accession>
<dbReference type="AlphaFoldDB" id="A0A397SQP0"/>
<dbReference type="EMBL" id="QKYT01000443">
    <property type="protein sequence ID" value="RIA85161.1"/>
    <property type="molecule type" value="Genomic_DNA"/>
</dbReference>
<dbReference type="Proteomes" id="UP000265703">
    <property type="component" value="Unassembled WGS sequence"/>
</dbReference>
<name>A0A397SQP0_9GLOM</name>
<dbReference type="PANTHER" id="PTHR14464">
    <property type="entry name" value="EXONUCLEASE V"/>
    <property type="match status" value="1"/>
</dbReference>
<dbReference type="GO" id="GO:0005739">
    <property type="term" value="C:mitochondrion"/>
    <property type="evidence" value="ECO:0007669"/>
    <property type="project" value="TreeGrafter"/>
</dbReference>
<keyword evidence="3" id="KW-1185">Reference proteome</keyword>
<keyword evidence="2" id="KW-0378">Hydrolase</keyword>
<evidence type="ECO:0000256" key="1">
    <source>
        <dbReference type="ARBA" id="ARBA00009797"/>
    </source>
</evidence>
<sequence length="356" mass="41440">MIDKKKDPDPSKCKLVKIQGVQTNSDVSSSVINNQEEKSPYAQFRGSKTLFVTDFSSLAWCEFQQHYALIAGGRKETQAMKAGTEIHNELELQDHDIVSILTNTKEDSWGIKLYNLIFGLDSLLTSFKTRELPIFGFVSGLFVYGIIDQVEMKQMGDTFEYEWVISDTKTRMKPFLPNQTNIPPSVKYQLMLYKKLFDELAEGVIDDIKIFQTLQLNPDLEFSNELANFIKINCEDFNEKEKEFKPNLRNLIKVVINHFGKIWKSSNILEVSYKFQKDGRDLGSLYFEYDENQIENHLTKSTKYWKGDRKPEGVPIEEAWKCRNCEFADNCEWRLDKIKELEQKKRALIEITNGRT</sequence>
<dbReference type="InterPro" id="IPR011604">
    <property type="entry name" value="PDDEXK-like_dom_sf"/>
</dbReference>
<dbReference type="InterPro" id="IPR019190">
    <property type="entry name" value="EXOV"/>
</dbReference>
<comment type="caution">
    <text evidence="2">The sequence shown here is derived from an EMBL/GenBank/DDBJ whole genome shotgun (WGS) entry which is preliminary data.</text>
</comment>
<dbReference type="GO" id="GO:0036297">
    <property type="term" value="P:interstrand cross-link repair"/>
    <property type="evidence" value="ECO:0007669"/>
    <property type="project" value="TreeGrafter"/>
</dbReference>
<evidence type="ECO:0000313" key="2">
    <source>
        <dbReference type="EMBL" id="RIA85161.1"/>
    </source>
</evidence>
<dbReference type="PANTHER" id="PTHR14464:SF4">
    <property type="entry name" value="EXONUCLEASE V"/>
    <property type="match status" value="1"/>
</dbReference>
<reference evidence="2 3" key="1">
    <citation type="submission" date="2018-06" db="EMBL/GenBank/DDBJ databases">
        <title>Comparative genomics reveals the genomic features of Rhizophagus irregularis, R. cerebriforme, R. diaphanum and Gigaspora rosea, and their symbiotic lifestyle signature.</title>
        <authorList>
            <person name="Morin E."/>
            <person name="San Clemente H."/>
            <person name="Chen E.C.H."/>
            <person name="De La Providencia I."/>
            <person name="Hainaut M."/>
            <person name="Kuo A."/>
            <person name="Kohler A."/>
            <person name="Murat C."/>
            <person name="Tang N."/>
            <person name="Roy S."/>
            <person name="Loubradou J."/>
            <person name="Henrissat B."/>
            <person name="Grigoriev I.V."/>
            <person name="Corradi N."/>
            <person name="Roux C."/>
            <person name="Martin F.M."/>
        </authorList>
    </citation>
    <scope>NUCLEOTIDE SEQUENCE [LARGE SCALE GENOMIC DNA]</scope>
    <source>
        <strain evidence="2 3">DAOM 227022</strain>
    </source>
</reference>
<dbReference type="GO" id="GO:0045145">
    <property type="term" value="F:single-stranded DNA 5'-3' DNA exonuclease activity"/>
    <property type="evidence" value="ECO:0007669"/>
    <property type="project" value="InterPro"/>
</dbReference>
<organism evidence="2 3">
    <name type="scientific">Glomus cerebriforme</name>
    <dbReference type="NCBI Taxonomy" id="658196"/>
    <lineage>
        <taxon>Eukaryota</taxon>
        <taxon>Fungi</taxon>
        <taxon>Fungi incertae sedis</taxon>
        <taxon>Mucoromycota</taxon>
        <taxon>Glomeromycotina</taxon>
        <taxon>Glomeromycetes</taxon>
        <taxon>Glomerales</taxon>
        <taxon>Glomeraceae</taxon>
        <taxon>Glomus</taxon>
    </lineage>
</organism>
<keyword evidence="2" id="KW-0540">Nuclease</keyword>
<keyword evidence="2" id="KW-0269">Exonuclease</keyword>
<evidence type="ECO:0000313" key="3">
    <source>
        <dbReference type="Proteomes" id="UP000265703"/>
    </source>
</evidence>